<sequence>MTHRAAFEETSILKRRDFAGLVLSWIPTVIFAYAMLIAPFWMRASGGMETDINIAASQPNTFNQIFWLATFGITFLASLKRLDRLPGILADPVVVVIFAYLALATLSIFWSPAPGVALRRLVLQVILILCFILSIGLGDSREATLNRLIALVIVTVAVNCVAVVLIPPSEIGYEGIYTQKNGLGGVMAFALLILLGSIPMKRGLSRLVLLGTACAAFVVLVLSQSKTSLGLAVMVPVLVFAFVSLAYHLRINAFALLLLLASTGLILIAFLSAVTGFGLDDLSMVLFHDTTFTNRTVIWNFVLDVIGRSWLIGQGYSSFWGIGADSIVFREAPSFVSTLLQSHNGYLDVLIETGVIGFALLMILILAALHAAARLVQTDRAMARICLMLVLFAVCHNLLESSWYRSFSQVWMLFICAALLPQLPSSRSVRSGQRVGNTSGAGN</sequence>
<protein>
    <recommendedName>
        <fullName evidence="6">O-antigen ligase-related domain-containing protein</fullName>
    </recommendedName>
</protein>
<dbReference type="GO" id="GO:0016020">
    <property type="term" value="C:membrane"/>
    <property type="evidence" value="ECO:0007669"/>
    <property type="project" value="UniProtKB-SubCell"/>
</dbReference>
<feature type="transmembrane region" description="Helical" evidence="5">
    <location>
        <begin position="116"/>
        <end position="136"/>
    </location>
</feature>
<name>A0A512HII2_9HYPH</name>
<evidence type="ECO:0000313" key="8">
    <source>
        <dbReference type="Proteomes" id="UP000321717"/>
    </source>
</evidence>
<comment type="subcellular location">
    <subcellularLocation>
        <location evidence="1">Membrane</location>
        <topology evidence="1">Multi-pass membrane protein</topology>
    </subcellularLocation>
</comment>
<organism evidence="7 8">
    <name type="scientific">Ciceribacter naphthalenivorans</name>
    <dbReference type="NCBI Taxonomy" id="1118451"/>
    <lineage>
        <taxon>Bacteria</taxon>
        <taxon>Pseudomonadati</taxon>
        <taxon>Pseudomonadota</taxon>
        <taxon>Alphaproteobacteria</taxon>
        <taxon>Hyphomicrobiales</taxon>
        <taxon>Rhizobiaceae</taxon>
        <taxon>Ciceribacter</taxon>
    </lineage>
</organism>
<evidence type="ECO:0000256" key="2">
    <source>
        <dbReference type="ARBA" id="ARBA00022692"/>
    </source>
</evidence>
<dbReference type="PANTHER" id="PTHR37422:SF13">
    <property type="entry name" value="LIPOPOLYSACCHARIDE BIOSYNTHESIS PROTEIN PA4999-RELATED"/>
    <property type="match status" value="1"/>
</dbReference>
<evidence type="ECO:0000256" key="5">
    <source>
        <dbReference type="SAM" id="Phobius"/>
    </source>
</evidence>
<keyword evidence="2 5" id="KW-0812">Transmembrane</keyword>
<keyword evidence="4 5" id="KW-0472">Membrane</keyword>
<comment type="caution">
    <text evidence="7">The sequence shown here is derived from an EMBL/GenBank/DDBJ whole genome shotgun (WGS) entry which is preliminary data.</text>
</comment>
<dbReference type="InterPro" id="IPR007016">
    <property type="entry name" value="O-antigen_ligase-rel_domated"/>
</dbReference>
<feature type="transmembrane region" description="Helical" evidence="5">
    <location>
        <begin position="254"/>
        <end position="279"/>
    </location>
</feature>
<keyword evidence="3 5" id="KW-1133">Transmembrane helix</keyword>
<dbReference type="EMBL" id="BJZP01000009">
    <property type="protein sequence ID" value="GEO85258.1"/>
    <property type="molecule type" value="Genomic_DNA"/>
</dbReference>
<evidence type="ECO:0000313" key="7">
    <source>
        <dbReference type="EMBL" id="GEO85258.1"/>
    </source>
</evidence>
<reference evidence="7 8" key="1">
    <citation type="submission" date="2019-07" db="EMBL/GenBank/DDBJ databases">
        <title>Whole genome shotgun sequence of Rhizobium naphthalenivorans NBRC 107585.</title>
        <authorList>
            <person name="Hosoyama A."/>
            <person name="Uohara A."/>
            <person name="Ohji S."/>
            <person name="Ichikawa N."/>
        </authorList>
    </citation>
    <scope>NUCLEOTIDE SEQUENCE [LARGE SCALE GENOMIC DNA]</scope>
    <source>
        <strain evidence="7 8">NBRC 107585</strain>
    </source>
</reference>
<feature type="transmembrane region" description="Helical" evidence="5">
    <location>
        <begin position="182"/>
        <end position="200"/>
    </location>
</feature>
<dbReference type="AlphaFoldDB" id="A0A512HII2"/>
<evidence type="ECO:0000256" key="4">
    <source>
        <dbReference type="ARBA" id="ARBA00023136"/>
    </source>
</evidence>
<feature type="transmembrane region" description="Helical" evidence="5">
    <location>
        <begin position="88"/>
        <end position="110"/>
    </location>
</feature>
<feature type="transmembrane region" description="Helical" evidence="5">
    <location>
        <begin position="349"/>
        <end position="369"/>
    </location>
</feature>
<dbReference type="PANTHER" id="PTHR37422">
    <property type="entry name" value="TEICHURONIC ACID BIOSYNTHESIS PROTEIN TUAE"/>
    <property type="match status" value="1"/>
</dbReference>
<feature type="transmembrane region" description="Helical" evidence="5">
    <location>
        <begin position="62"/>
        <end position="79"/>
    </location>
</feature>
<evidence type="ECO:0000256" key="3">
    <source>
        <dbReference type="ARBA" id="ARBA00022989"/>
    </source>
</evidence>
<feature type="transmembrane region" description="Helical" evidence="5">
    <location>
        <begin position="207"/>
        <end position="223"/>
    </location>
</feature>
<dbReference type="OrthoDB" id="4391260at2"/>
<feature type="transmembrane region" description="Helical" evidence="5">
    <location>
        <begin position="148"/>
        <end position="167"/>
    </location>
</feature>
<dbReference type="Proteomes" id="UP000321717">
    <property type="component" value="Unassembled WGS sequence"/>
</dbReference>
<feature type="transmembrane region" description="Helical" evidence="5">
    <location>
        <begin position="381"/>
        <end position="399"/>
    </location>
</feature>
<accession>A0A512HII2</accession>
<feature type="domain" description="O-antigen ligase-related" evidence="6">
    <location>
        <begin position="215"/>
        <end position="362"/>
    </location>
</feature>
<gene>
    <name evidence="7" type="ORF">RNA01_21900</name>
</gene>
<evidence type="ECO:0000256" key="1">
    <source>
        <dbReference type="ARBA" id="ARBA00004141"/>
    </source>
</evidence>
<feature type="transmembrane region" description="Helical" evidence="5">
    <location>
        <begin position="21"/>
        <end position="42"/>
    </location>
</feature>
<evidence type="ECO:0000259" key="6">
    <source>
        <dbReference type="Pfam" id="PF04932"/>
    </source>
</evidence>
<keyword evidence="8" id="KW-1185">Reference proteome</keyword>
<proteinExistence type="predicted"/>
<feature type="transmembrane region" description="Helical" evidence="5">
    <location>
        <begin position="229"/>
        <end position="247"/>
    </location>
</feature>
<dbReference type="Pfam" id="PF04932">
    <property type="entry name" value="Wzy_C"/>
    <property type="match status" value="1"/>
</dbReference>
<dbReference type="InterPro" id="IPR051533">
    <property type="entry name" value="WaaL-like"/>
</dbReference>